<keyword evidence="1" id="KW-0732">Signal</keyword>
<sequence length="65" mass="7498">MLVMWSIMHQFLTPATGFVVKAGPCCIKQLYSPSSWLQSSHVQTKFWAQEYQLQSRIDSFKSAEN</sequence>
<proteinExistence type="predicted"/>
<evidence type="ECO:0000313" key="2">
    <source>
        <dbReference type="EMBL" id="MBW81483.1"/>
    </source>
</evidence>
<protein>
    <submittedName>
        <fullName evidence="2">Uncharacterized protein</fullName>
    </submittedName>
</protein>
<reference evidence="2" key="1">
    <citation type="submission" date="2018-02" db="EMBL/GenBank/DDBJ databases">
        <title>Rhizophora mucronata_Transcriptome.</title>
        <authorList>
            <person name="Meera S.P."/>
            <person name="Sreeshan A."/>
            <person name="Augustine A."/>
        </authorList>
    </citation>
    <scope>NUCLEOTIDE SEQUENCE</scope>
    <source>
        <tissue evidence="2">Leaf</tissue>
    </source>
</reference>
<feature type="chain" id="PRO_5015118966" evidence="1">
    <location>
        <begin position="18"/>
        <end position="65"/>
    </location>
</feature>
<dbReference type="AlphaFoldDB" id="A0A2P2IJU4"/>
<feature type="signal peptide" evidence="1">
    <location>
        <begin position="1"/>
        <end position="17"/>
    </location>
</feature>
<name>A0A2P2IJU4_RHIMU</name>
<dbReference type="EMBL" id="GGEC01001000">
    <property type="protein sequence ID" value="MBW81483.1"/>
    <property type="molecule type" value="Transcribed_RNA"/>
</dbReference>
<organism evidence="2">
    <name type="scientific">Rhizophora mucronata</name>
    <name type="common">Asiatic mangrove</name>
    <dbReference type="NCBI Taxonomy" id="61149"/>
    <lineage>
        <taxon>Eukaryota</taxon>
        <taxon>Viridiplantae</taxon>
        <taxon>Streptophyta</taxon>
        <taxon>Embryophyta</taxon>
        <taxon>Tracheophyta</taxon>
        <taxon>Spermatophyta</taxon>
        <taxon>Magnoliopsida</taxon>
        <taxon>eudicotyledons</taxon>
        <taxon>Gunneridae</taxon>
        <taxon>Pentapetalae</taxon>
        <taxon>rosids</taxon>
        <taxon>fabids</taxon>
        <taxon>Malpighiales</taxon>
        <taxon>Rhizophoraceae</taxon>
        <taxon>Rhizophora</taxon>
    </lineage>
</organism>
<accession>A0A2P2IJU4</accession>
<evidence type="ECO:0000256" key="1">
    <source>
        <dbReference type="SAM" id="SignalP"/>
    </source>
</evidence>